<dbReference type="OrthoDB" id="189250at2"/>
<accession>A0A255XMJ5</accession>
<dbReference type="RefSeq" id="WP_094409750.1">
    <property type="nucleotide sequence ID" value="NZ_BMJZ01000002.1"/>
</dbReference>
<name>A0A255XMJ5_9PROT</name>
<dbReference type="InterPro" id="IPR036737">
    <property type="entry name" value="OmpA-like_sf"/>
</dbReference>
<gene>
    <name evidence="7" type="ORF">CHR90_14660</name>
</gene>
<evidence type="ECO:0000256" key="3">
    <source>
        <dbReference type="ARBA" id="ARBA00023237"/>
    </source>
</evidence>
<evidence type="ECO:0000256" key="2">
    <source>
        <dbReference type="ARBA" id="ARBA00023136"/>
    </source>
</evidence>
<sequence length="197" mass="20401">MMNKRLALGLLLLLGGCAGQTTVALLPEDDGRVGKVAVVAGGVTQLLDAPLQATAFDTKDGTPAAPVVLTEAKVQETWGAALAALPPVPLHYILYFESGTAVLTAESVAVLPQIRAAVTGRPFPHLEIVGHADATGSDALNLTLSRERAEAVAKVLRDGGLAQASLNIASHGKRNPLIPTPDGVAEPRNRRVTVTVQ</sequence>
<dbReference type="PROSITE" id="PS51123">
    <property type="entry name" value="OMPA_2"/>
    <property type="match status" value="1"/>
</dbReference>
<comment type="subcellular location">
    <subcellularLocation>
        <location evidence="1">Cell outer membrane</location>
    </subcellularLocation>
</comment>
<dbReference type="SUPFAM" id="SSF103088">
    <property type="entry name" value="OmpA-like"/>
    <property type="match status" value="1"/>
</dbReference>
<keyword evidence="2 4" id="KW-0472">Membrane</keyword>
<dbReference type="Gene3D" id="3.30.1330.60">
    <property type="entry name" value="OmpA-like domain"/>
    <property type="match status" value="1"/>
</dbReference>
<dbReference type="InterPro" id="IPR006665">
    <property type="entry name" value="OmpA-like"/>
</dbReference>
<keyword evidence="8" id="KW-1185">Reference proteome</keyword>
<dbReference type="PROSITE" id="PS51257">
    <property type="entry name" value="PROKAR_LIPOPROTEIN"/>
    <property type="match status" value="1"/>
</dbReference>
<dbReference type="GO" id="GO:0009279">
    <property type="term" value="C:cell outer membrane"/>
    <property type="evidence" value="ECO:0007669"/>
    <property type="project" value="UniProtKB-SubCell"/>
</dbReference>
<protein>
    <recommendedName>
        <fullName evidence="6">OmpA-like domain-containing protein</fullName>
    </recommendedName>
</protein>
<comment type="caution">
    <text evidence="7">The sequence shown here is derived from an EMBL/GenBank/DDBJ whole genome shotgun (WGS) entry which is preliminary data.</text>
</comment>
<keyword evidence="5" id="KW-0732">Signal</keyword>
<dbReference type="CDD" id="cd07185">
    <property type="entry name" value="OmpA_C-like"/>
    <property type="match status" value="1"/>
</dbReference>
<keyword evidence="3" id="KW-0998">Cell outer membrane</keyword>
<dbReference type="AlphaFoldDB" id="A0A255XMJ5"/>
<proteinExistence type="predicted"/>
<dbReference type="InterPro" id="IPR006664">
    <property type="entry name" value="OMP_bac"/>
</dbReference>
<evidence type="ECO:0000256" key="4">
    <source>
        <dbReference type="PROSITE-ProRule" id="PRU00473"/>
    </source>
</evidence>
<evidence type="ECO:0000256" key="1">
    <source>
        <dbReference type="ARBA" id="ARBA00004442"/>
    </source>
</evidence>
<evidence type="ECO:0000256" key="5">
    <source>
        <dbReference type="SAM" id="SignalP"/>
    </source>
</evidence>
<dbReference type="InterPro" id="IPR050330">
    <property type="entry name" value="Bact_OuterMem_StrucFunc"/>
</dbReference>
<reference evidence="7 8" key="1">
    <citation type="submission" date="2017-07" db="EMBL/GenBank/DDBJ databases">
        <title>Elstera cyanobacteriorum sp. nov., a novel bacterium isolated from cyanobacterial aggregates in a eutrophic lake.</title>
        <authorList>
            <person name="Cai H."/>
        </authorList>
    </citation>
    <scope>NUCLEOTIDE SEQUENCE [LARGE SCALE GENOMIC DNA]</scope>
    <source>
        <strain evidence="7 8">TH019</strain>
    </source>
</reference>
<dbReference type="Proteomes" id="UP000216361">
    <property type="component" value="Unassembled WGS sequence"/>
</dbReference>
<dbReference type="Pfam" id="PF00691">
    <property type="entry name" value="OmpA"/>
    <property type="match status" value="1"/>
</dbReference>
<organism evidence="7 8">
    <name type="scientific">Elstera cyanobacteriorum</name>
    <dbReference type="NCBI Taxonomy" id="2022747"/>
    <lineage>
        <taxon>Bacteria</taxon>
        <taxon>Pseudomonadati</taxon>
        <taxon>Pseudomonadota</taxon>
        <taxon>Alphaproteobacteria</taxon>
        <taxon>Rhodospirillales</taxon>
        <taxon>Rhodospirillaceae</taxon>
        <taxon>Elstera</taxon>
    </lineage>
</organism>
<feature type="chain" id="PRO_5012626432" description="OmpA-like domain-containing protein" evidence="5">
    <location>
        <begin position="24"/>
        <end position="197"/>
    </location>
</feature>
<evidence type="ECO:0000313" key="7">
    <source>
        <dbReference type="EMBL" id="OYQ18189.1"/>
    </source>
</evidence>
<dbReference type="PANTHER" id="PTHR30329">
    <property type="entry name" value="STATOR ELEMENT OF FLAGELLAR MOTOR COMPLEX"/>
    <property type="match status" value="1"/>
</dbReference>
<dbReference type="PANTHER" id="PTHR30329:SF21">
    <property type="entry name" value="LIPOPROTEIN YIAD-RELATED"/>
    <property type="match status" value="1"/>
</dbReference>
<feature type="domain" description="OmpA-like" evidence="6">
    <location>
        <begin position="83"/>
        <end position="197"/>
    </location>
</feature>
<feature type="signal peptide" evidence="5">
    <location>
        <begin position="1"/>
        <end position="23"/>
    </location>
</feature>
<evidence type="ECO:0000313" key="8">
    <source>
        <dbReference type="Proteomes" id="UP000216361"/>
    </source>
</evidence>
<evidence type="ECO:0000259" key="6">
    <source>
        <dbReference type="PROSITE" id="PS51123"/>
    </source>
</evidence>
<dbReference type="PRINTS" id="PR01021">
    <property type="entry name" value="OMPADOMAIN"/>
</dbReference>
<dbReference type="EMBL" id="NOXS01000033">
    <property type="protein sequence ID" value="OYQ18189.1"/>
    <property type="molecule type" value="Genomic_DNA"/>
</dbReference>